<dbReference type="AlphaFoldDB" id="A0A0V1MBP2"/>
<reference evidence="1 2" key="1">
    <citation type="submission" date="2015-01" db="EMBL/GenBank/DDBJ databases">
        <title>Evolution of Trichinella species and genotypes.</title>
        <authorList>
            <person name="Korhonen P.K."/>
            <person name="Edoardo P."/>
            <person name="Giuseppe L.R."/>
            <person name="Gasser R.B."/>
        </authorList>
    </citation>
    <scope>NUCLEOTIDE SEQUENCE [LARGE SCALE GENOMIC DNA]</scope>
    <source>
        <strain evidence="1">ISS1980</strain>
    </source>
</reference>
<evidence type="ECO:0000313" key="2">
    <source>
        <dbReference type="Proteomes" id="UP000054843"/>
    </source>
</evidence>
<dbReference type="EMBL" id="JYDO01000143">
    <property type="protein sequence ID" value="KRZ69175.1"/>
    <property type="molecule type" value="Genomic_DNA"/>
</dbReference>
<gene>
    <name evidence="1" type="ORF">T10_12961</name>
</gene>
<accession>A0A0V1MBP2</accession>
<sequence length="97" mass="11005">MNFGLLQCCMHKWPWKVAAIPGIKFVSKLSCTVSLKRGQHWLLLLSVAFSVAFDSLKPPTFTLQNQKFSLEEALSMLPSYMLHLSFGWASSVDIERD</sequence>
<protein>
    <submittedName>
        <fullName evidence="1">Uncharacterized protein</fullName>
    </submittedName>
</protein>
<keyword evidence="2" id="KW-1185">Reference proteome</keyword>
<proteinExistence type="predicted"/>
<dbReference type="Proteomes" id="UP000054843">
    <property type="component" value="Unassembled WGS sequence"/>
</dbReference>
<evidence type="ECO:0000313" key="1">
    <source>
        <dbReference type="EMBL" id="KRZ69175.1"/>
    </source>
</evidence>
<organism evidence="1 2">
    <name type="scientific">Trichinella papuae</name>
    <dbReference type="NCBI Taxonomy" id="268474"/>
    <lineage>
        <taxon>Eukaryota</taxon>
        <taxon>Metazoa</taxon>
        <taxon>Ecdysozoa</taxon>
        <taxon>Nematoda</taxon>
        <taxon>Enoplea</taxon>
        <taxon>Dorylaimia</taxon>
        <taxon>Trichinellida</taxon>
        <taxon>Trichinellidae</taxon>
        <taxon>Trichinella</taxon>
    </lineage>
</organism>
<comment type="caution">
    <text evidence="1">The sequence shown here is derived from an EMBL/GenBank/DDBJ whole genome shotgun (WGS) entry which is preliminary data.</text>
</comment>
<name>A0A0V1MBP2_9BILA</name>